<dbReference type="Gene3D" id="2.40.40.20">
    <property type="match status" value="1"/>
</dbReference>
<dbReference type="PANTHER" id="PTHR43742">
    <property type="entry name" value="TRIMETHYLAMINE-N-OXIDE REDUCTASE"/>
    <property type="match status" value="1"/>
</dbReference>
<feature type="non-terminal residue" evidence="4">
    <location>
        <position position="98"/>
    </location>
</feature>
<feature type="domain" description="Molybdopterin dinucleotide-binding" evidence="3">
    <location>
        <begin position="16"/>
        <end position="97"/>
    </location>
</feature>
<dbReference type="EMBL" id="BARU01035129">
    <property type="protein sequence ID" value="GAH71536.1"/>
    <property type="molecule type" value="Genomic_DNA"/>
</dbReference>
<dbReference type="SUPFAM" id="SSF50692">
    <property type="entry name" value="ADC-like"/>
    <property type="match status" value="1"/>
</dbReference>
<dbReference type="AlphaFoldDB" id="X1HN45"/>
<dbReference type="Pfam" id="PF01568">
    <property type="entry name" value="Molydop_binding"/>
    <property type="match status" value="1"/>
</dbReference>
<organism evidence="4">
    <name type="scientific">marine sediment metagenome</name>
    <dbReference type="NCBI Taxonomy" id="412755"/>
    <lineage>
        <taxon>unclassified sequences</taxon>
        <taxon>metagenomes</taxon>
        <taxon>ecological metagenomes</taxon>
    </lineage>
</organism>
<gene>
    <name evidence="4" type="ORF">S03H2_55039</name>
</gene>
<evidence type="ECO:0000256" key="2">
    <source>
        <dbReference type="ARBA" id="ARBA00023014"/>
    </source>
</evidence>
<dbReference type="InterPro" id="IPR037949">
    <property type="entry name" value="MopB_CT_Acetylene-hydratase"/>
</dbReference>
<dbReference type="InterPro" id="IPR009010">
    <property type="entry name" value="Asp_de-COase-like_dom_sf"/>
</dbReference>
<dbReference type="GO" id="GO:0051536">
    <property type="term" value="F:iron-sulfur cluster binding"/>
    <property type="evidence" value="ECO:0007669"/>
    <property type="project" value="UniProtKB-KW"/>
</dbReference>
<dbReference type="CDD" id="cd02781">
    <property type="entry name" value="MopB_CT_Acetylene-hydratase"/>
    <property type="match status" value="1"/>
</dbReference>
<sequence>MESPVSTPELWKEYPLILITGRRSAAFYHSEHRQIPWLREIEPEATVEIHPDTAKALGIEEGNWVWIEGVRGKIKRKAKLTPVVHPKTVMALHGWWYP</sequence>
<dbReference type="InterPro" id="IPR050612">
    <property type="entry name" value="Prok_Mopterin_Oxidored"/>
</dbReference>
<comment type="caution">
    <text evidence="4">The sequence shown here is derived from an EMBL/GenBank/DDBJ whole genome shotgun (WGS) entry which is preliminary data.</text>
</comment>
<accession>X1HN45</accession>
<evidence type="ECO:0000256" key="1">
    <source>
        <dbReference type="ARBA" id="ARBA00023004"/>
    </source>
</evidence>
<evidence type="ECO:0000259" key="3">
    <source>
        <dbReference type="Pfam" id="PF01568"/>
    </source>
</evidence>
<proteinExistence type="predicted"/>
<reference evidence="4" key="1">
    <citation type="journal article" date="2014" name="Front. Microbiol.">
        <title>High frequency of phylogenetically diverse reductive dehalogenase-homologous genes in deep subseafloor sedimentary metagenomes.</title>
        <authorList>
            <person name="Kawai M."/>
            <person name="Futagami T."/>
            <person name="Toyoda A."/>
            <person name="Takaki Y."/>
            <person name="Nishi S."/>
            <person name="Hori S."/>
            <person name="Arai W."/>
            <person name="Tsubouchi T."/>
            <person name="Morono Y."/>
            <person name="Uchiyama I."/>
            <person name="Ito T."/>
            <person name="Fujiyama A."/>
            <person name="Inagaki F."/>
            <person name="Takami H."/>
        </authorList>
    </citation>
    <scope>NUCLEOTIDE SEQUENCE</scope>
    <source>
        <strain evidence="4">Expedition CK06-06</strain>
    </source>
</reference>
<name>X1HN45_9ZZZZ</name>
<protein>
    <recommendedName>
        <fullName evidence="3">Molybdopterin dinucleotide-binding domain-containing protein</fullName>
    </recommendedName>
</protein>
<keyword evidence="2" id="KW-0479">Metal-binding</keyword>
<evidence type="ECO:0000313" key="4">
    <source>
        <dbReference type="EMBL" id="GAH71536.1"/>
    </source>
</evidence>
<dbReference type="GO" id="GO:0043546">
    <property type="term" value="F:molybdopterin cofactor binding"/>
    <property type="evidence" value="ECO:0007669"/>
    <property type="project" value="InterPro"/>
</dbReference>
<dbReference type="PANTHER" id="PTHR43742:SF6">
    <property type="entry name" value="OXIDOREDUCTASE YYAE-RELATED"/>
    <property type="match status" value="1"/>
</dbReference>
<keyword evidence="2" id="KW-0411">Iron-sulfur</keyword>
<dbReference type="GO" id="GO:0018818">
    <property type="term" value="F:acetylene hydratase activity"/>
    <property type="evidence" value="ECO:0007669"/>
    <property type="project" value="InterPro"/>
</dbReference>
<dbReference type="InterPro" id="IPR006657">
    <property type="entry name" value="MoPterin_dinucl-bd_dom"/>
</dbReference>
<dbReference type="GO" id="GO:0016491">
    <property type="term" value="F:oxidoreductase activity"/>
    <property type="evidence" value="ECO:0007669"/>
    <property type="project" value="InterPro"/>
</dbReference>
<keyword evidence="1" id="KW-0408">Iron</keyword>